<feature type="domain" description="DNA mismatch repair proteins mutS family" evidence="5">
    <location>
        <begin position="65"/>
        <end position="94"/>
    </location>
</feature>
<dbReference type="GO" id="GO:0005634">
    <property type="term" value="C:nucleus"/>
    <property type="evidence" value="ECO:0007669"/>
    <property type="project" value="TreeGrafter"/>
</dbReference>
<evidence type="ECO:0000313" key="6">
    <source>
        <dbReference type="EMBL" id="KAJ2929766.1"/>
    </source>
</evidence>
<keyword evidence="3" id="KW-0067">ATP-binding</keyword>
<dbReference type="InterPro" id="IPR027417">
    <property type="entry name" value="P-loop_NTPase"/>
</dbReference>
<dbReference type="GO" id="GO:0140664">
    <property type="term" value="F:ATP-dependent DNA damage sensor activity"/>
    <property type="evidence" value="ECO:0007669"/>
    <property type="project" value="InterPro"/>
</dbReference>
<evidence type="ECO:0000256" key="1">
    <source>
        <dbReference type="ARBA" id="ARBA00006271"/>
    </source>
</evidence>
<protein>
    <recommendedName>
        <fullName evidence="5">DNA mismatch repair proteins mutS family domain-containing protein</fullName>
    </recommendedName>
</protein>
<dbReference type="SUPFAM" id="SSF52540">
    <property type="entry name" value="P-loop containing nucleoside triphosphate hydrolases"/>
    <property type="match status" value="1"/>
</dbReference>
<dbReference type="EMBL" id="JANBPK010000859">
    <property type="protein sequence ID" value="KAJ2929766.1"/>
    <property type="molecule type" value="Genomic_DNA"/>
</dbReference>
<name>A0A9W8MGF5_9AGAR</name>
<dbReference type="AlphaFoldDB" id="A0A9W8MGF5"/>
<evidence type="ECO:0000313" key="7">
    <source>
        <dbReference type="Proteomes" id="UP001140091"/>
    </source>
</evidence>
<comment type="caution">
    <text evidence="6">The sequence shown here is derived from an EMBL/GenBank/DDBJ whole genome shotgun (WGS) entry which is preliminary data.</text>
</comment>
<dbReference type="GO" id="GO:0006298">
    <property type="term" value="P:mismatch repair"/>
    <property type="evidence" value="ECO:0007669"/>
    <property type="project" value="InterPro"/>
</dbReference>
<dbReference type="GO" id="GO:0030983">
    <property type="term" value="F:mismatched DNA binding"/>
    <property type="evidence" value="ECO:0007669"/>
    <property type="project" value="InterPro"/>
</dbReference>
<comment type="similarity">
    <text evidence="1">Belongs to the DNA mismatch repair MutS family.</text>
</comment>
<gene>
    <name evidence="6" type="ORF">H1R20_g7314</name>
</gene>
<dbReference type="GO" id="GO:0005524">
    <property type="term" value="F:ATP binding"/>
    <property type="evidence" value="ECO:0007669"/>
    <property type="project" value="UniProtKB-KW"/>
</dbReference>
<evidence type="ECO:0000256" key="3">
    <source>
        <dbReference type="ARBA" id="ARBA00022840"/>
    </source>
</evidence>
<dbReference type="PANTHER" id="PTHR11361:SF20">
    <property type="entry name" value="MUTS PROTEIN HOMOLOG 5"/>
    <property type="match status" value="1"/>
</dbReference>
<dbReference type="Proteomes" id="UP001140091">
    <property type="component" value="Unassembled WGS sequence"/>
</dbReference>
<evidence type="ECO:0000256" key="2">
    <source>
        <dbReference type="ARBA" id="ARBA00022741"/>
    </source>
</evidence>
<dbReference type="GO" id="GO:0051026">
    <property type="term" value="P:chiasma assembly"/>
    <property type="evidence" value="ECO:0007669"/>
    <property type="project" value="TreeGrafter"/>
</dbReference>
<evidence type="ECO:0000256" key="4">
    <source>
        <dbReference type="ARBA" id="ARBA00023125"/>
    </source>
</evidence>
<sequence length="100" mass="10857">MMNNYVRPDMVEENVIDIVRGRHPLHELILDAFVANDARVIGGAGVGASPDYPDESEDEWNSVLLCTGANACGKSVYMKQIALIQIMAQIGCRIGYSGDS</sequence>
<keyword evidence="2" id="KW-0547">Nucleotide-binding</keyword>
<proteinExistence type="inferred from homology"/>
<keyword evidence="7" id="KW-1185">Reference proteome</keyword>
<reference evidence="6" key="1">
    <citation type="submission" date="2022-06" db="EMBL/GenBank/DDBJ databases">
        <title>Genome Sequence of Candolleomyces eurysporus.</title>
        <authorList>
            <person name="Buettner E."/>
        </authorList>
    </citation>
    <scope>NUCLEOTIDE SEQUENCE</scope>
    <source>
        <strain evidence="6">VTCC 930004</strain>
    </source>
</reference>
<accession>A0A9W8MGF5</accession>
<dbReference type="Pfam" id="PF00488">
    <property type="entry name" value="MutS_V"/>
    <property type="match status" value="1"/>
</dbReference>
<evidence type="ECO:0000259" key="5">
    <source>
        <dbReference type="Pfam" id="PF00488"/>
    </source>
</evidence>
<organism evidence="6 7">
    <name type="scientific">Candolleomyces eurysporus</name>
    <dbReference type="NCBI Taxonomy" id="2828524"/>
    <lineage>
        <taxon>Eukaryota</taxon>
        <taxon>Fungi</taxon>
        <taxon>Dikarya</taxon>
        <taxon>Basidiomycota</taxon>
        <taxon>Agaricomycotina</taxon>
        <taxon>Agaricomycetes</taxon>
        <taxon>Agaricomycetidae</taxon>
        <taxon>Agaricales</taxon>
        <taxon>Agaricineae</taxon>
        <taxon>Psathyrellaceae</taxon>
        <taxon>Candolleomyces</taxon>
    </lineage>
</organism>
<dbReference type="OrthoDB" id="29596at2759"/>
<keyword evidence="4" id="KW-0238">DNA-binding</keyword>
<feature type="non-terminal residue" evidence="6">
    <location>
        <position position="100"/>
    </location>
</feature>
<dbReference type="PANTHER" id="PTHR11361">
    <property type="entry name" value="DNA MISMATCH REPAIR PROTEIN MUTS FAMILY MEMBER"/>
    <property type="match status" value="1"/>
</dbReference>
<dbReference type="Gene3D" id="3.40.50.300">
    <property type="entry name" value="P-loop containing nucleotide triphosphate hydrolases"/>
    <property type="match status" value="1"/>
</dbReference>
<dbReference type="InterPro" id="IPR000432">
    <property type="entry name" value="DNA_mismatch_repair_MutS_C"/>
</dbReference>
<dbReference type="InterPro" id="IPR045076">
    <property type="entry name" value="MutS"/>
</dbReference>